<keyword evidence="4" id="KW-1185">Reference proteome</keyword>
<protein>
    <submittedName>
        <fullName evidence="3">TRANSPORTER</fullName>
    </submittedName>
</protein>
<reference evidence="4" key="1">
    <citation type="submission" date="2016-10" db="EMBL/GenBank/DDBJ databases">
        <authorList>
            <person name="Wegmann U."/>
        </authorList>
    </citation>
    <scope>NUCLEOTIDE SEQUENCE [LARGE SCALE GENOMIC DNA]</scope>
</reference>
<accession>A0A1K1LF42</accession>
<dbReference type="OrthoDB" id="9798761at2"/>
<dbReference type="Gene3D" id="3.40.1350.10">
    <property type="match status" value="1"/>
</dbReference>
<dbReference type="Proteomes" id="UP000186323">
    <property type="component" value="Chromosome I"/>
</dbReference>
<evidence type="ECO:0000256" key="1">
    <source>
        <dbReference type="SAM" id="MobiDB-lite"/>
    </source>
</evidence>
<dbReference type="AlphaFoldDB" id="A0A1K1LF42"/>
<dbReference type="KEGG" id="dpg:DESPIGER_1492"/>
<feature type="region of interest" description="Disordered" evidence="1">
    <location>
        <begin position="178"/>
        <end position="201"/>
    </location>
</feature>
<dbReference type="InterPro" id="IPR011856">
    <property type="entry name" value="tRNA_endonuc-like_dom_sf"/>
</dbReference>
<evidence type="ECO:0000313" key="3">
    <source>
        <dbReference type="EMBL" id="SFV73337.1"/>
    </source>
</evidence>
<dbReference type="GO" id="GO:0003676">
    <property type="term" value="F:nucleic acid binding"/>
    <property type="evidence" value="ECO:0007669"/>
    <property type="project" value="InterPro"/>
</dbReference>
<name>A0A1K1LF42_9BACT</name>
<dbReference type="EMBL" id="LT630450">
    <property type="protein sequence ID" value="SFV73337.1"/>
    <property type="molecule type" value="Genomic_DNA"/>
</dbReference>
<organism evidence="3 4">
    <name type="scientific">Desulfovibrio piger</name>
    <dbReference type="NCBI Taxonomy" id="901"/>
    <lineage>
        <taxon>Bacteria</taxon>
        <taxon>Pseudomonadati</taxon>
        <taxon>Thermodesulfobacteriota</taxon>
        <taxon>Desulfovibrionia</taxon>
        <taxon>Desulfovibrionales</taxon>
        <taxon>Desulfovibrionaceae</taxon>
        <taxon>Desulfovibrio</taxon>
    </lineage>
</organism>
<proteinExistence type="predicted"/>
<dbReference type="RefSeq" id="WP_072334973.1">
    <property type="nucleotide sequence ID" value="NZ_JAXXLW010000066.1"/>
</dbReference>
<gene>
    <name evidence="3" type="ORF">DESPIGER_1492</name>
</gene>
<dbReference type="Pfam" id="PF18899">
    <property type="entry name" value="DUF5655"/>
    <property type="match status" value="1"/>
</dbReference>
<sequence length="316" mass="36167">MSDIKLFRFSSEGASALPARTALVERELHDLMEKHMQCFLGIRFVAHEFSTGKIHRGRIDSLGLDENNCPVILEYKRHTNENVINQGLYYLDWLLDHQADFKLLVLERYGQEIANAIEWRGTRVLCIAGDFTKFDEHAVAQIGRNIELIRYKYFGDDLLMLEWLNPVQSSIEPVSTGKQSIEAAGKNSQSDACPESPDESVGCLTSQLATMPDEQRTLYEELYRFVTSLGDDVNSKELQLYVAFTRLKNFACLVPMKGWFKVYLHLSPDSIHLEKGFSRDVRNIGHWATGDLEISLRTLTDLDKLKPLLERAYQES</sequence>
<dbReference type="InterPro" id="IPR043714">
    <property type="entry name" value="DUF5655"/>
</dbReference>
<evidence type="ECO:0000313" key="4">
    <source>
        <dbReference type="Proteomes" id="UP000186323"/>
    </source>
</evidence>
<feature type="domain" description="DUF5655" evidence="2">
    <location>
        <begin position="206"/>
        <end position="314"/>
    </location>
</feature>
<evidence type="ECO:0000259" key="2">
    <source>
        <dbReference type="Pfam" id="PF18899"/>
    </source>
</evidence>